<reference evidence="1 2" key="1">
    <citation type="submission" date="2020-05" db="EMBL/GenBank/DDBJ databases">
        <title>WGS assembly of Panicum virgatum.</title>
        <authorList>
            <person name="Lovell J.T."/>
            <person name="Jenkins J."/>
            <person name="Shu S."/>
            <person name="Juenger T.E."/>
            <person name="Schmutz J."/>
        </authorList>
    </citation>
    <scope>NUCLEOTIDE SEQUENCE</scope>
    <source>
        <strain evidence="1">AP13</strain>
        <strain evidence="2">cv. AP13</strain>
    </source>
</reference>
<protein>
    <submittedName>
        <fullName evidence="1">Uncharacterized protein</fullName>
    </submittedName>
</protein>
<comment type="caution">
    <text evidence="1">The sequence shown here is derived from an EMBL/GenBank/DDBJ whole genome shotgun (WGS) entry which is preliminary data.</text>
</comment>
<sequence length="122" mass="12729">MPVTDPKCAADGCLLLQYVEEIPIRSGWYGRRESKKCAPEPVIFVPPSPAAADHGLMIVIMCSVKGWGMWHAATGASISPRTCPCGTSGFTFVGRPALDGALKARAAGDGCTSDSLSVTAKC</sequence>
<dbReference type="AlphaFoldDB" id="A0A8T0P8E3"/>
<keyword evidence="2" id="KW-1185">Reference proteome</keyword>
<organism evidence="1 2">
    <name type="scientific">Panicum virgatum</name>
    <name type="common">Blackwell switchgrass</name>
    <dbReference type="NCBI Taxonomy" id="38727"/>
    <lineage>
        <taxon>Eukaryota</taxon>
        <taxon>Viridiplantae</taxon>
        <taxon>Streptophyta</taxon>
        <taxon>Embryophyta</taxon>
        <taxon>Tracheophyta</taxon>
        <taxon>Spermatophyta</taxon>
        <taxon>Magnoliopsida</taxon>
        <taxon>Liliopsida</taxon>
        <taxon>Poales</taxon>
        <taxon>Poaceae</taxon>
        <taxon>PACMAD clade</taxon>
        <taxon>Panicoideae</taxon>
        <taxon>Panicodae</taxon>
        <taxon>Paniceae</taxon>
        <taxon>Panicinae</taxon>
        <taxon>Panicum</taxon>
        <taxon>Panicum sect. Hiantes</taxon>
    </lineage>
</organism>
<dbReference type="Proteomes" id="UP000823388">
    <property type="component" value="Chromosome 8N"/>
</dbReference>
<proteinExistence type="predicted"/>
<dbReference type="EMBL" id="CM029052">
    <property type="protein sequence ID" value="KAG2558053.1"/>
    <property type="molecule type" value="Genomic_DNA"/>
</dbReference>
<evidence type="ECO:0000313" key="1">
    <source>
        <dbReference type="EMBL" id="KAG2558053.1"/>
    </source>
</evidence>
<gene>
    <name evidence="1" type="ORF">PVAP13_8NG120400</name>
</gene>
<name>A0A8T0P8E3_PANVG</name>
<accession>A0A8T0P8E3</accession>
<evidence type="ECO:0000313" key="2">
    <source>
        <dbReference type="Proteomes" id="UP000823388"/>
    </source>
</evidence>
<dbReference type="EMBL" id="CM029052">
    <property type="protein sequence ID" value="KAG2558052.1"/>
    <property type="molecule type" value="Genomic_DNA"/>
</dbReference>